<dbReference type="AlphaFoldDB" id="A0A7X1MAS1"/>
<evidence type="ECO:0000313" key="2">
    <source>
        <dbReference type="EMBL" id="MBC2904013.1"/>
    </source>
</evidence>
<organism evidence="2 3">
    <name type="scientific">Streptomyces cupreus</name>
    <dbReference type="NCBI Taxonomy" id="2759956"/>
    <lineage>
        <taxon>Bacteria</taxon>
        <taxon>Bacillati</taxon>
        <taxon>Actinomycetota</taxon>
        <taxon>Actinomycetes</taxon>
        <taxon>Kitasatosporales</taxon>
        <taxon>Streptomycetaceae</taxon>
        <taxon>Streptomyces</taxon>
    </lineage>
</organism>
<dbReference type="Proteomes" id="UP000584670">
    <property type="component" value="Unassembled WGS sequence"/>
</dbReference>
<accession>A0A7X1MAS1</accession>
<proteinExistence type="predicted"/>
<keyword evidence="1" id="KW-1133">Transmembrane helix</keyword>
<keyword evidence="1" id="KW-0472">Membrane</keyword>
<feature type="transmembrane region" description="Helical" evidence="1">
    <location>
        <begin position="31"/>
        <end position="49"/>
    </location>
</feature>
<keyword evidence="3" id="KW-1185">Reference proteome</keyword>
<evidence type="ECO:0000256" key="1">
    <source>
        <dbReference type="SAM" id="Phobius"/>
    </source>
</evidence>
<protein>
    <submittedName>
        <fullName evidence="2">Uncharacterized protein</fullName>
    </submittedName>
</protein>
<gene>
    <name evidence="2" type="ORF">H4N64_20760</name>
</gene>
<sequence length="57" mass="6139">MKHLILGALLGLLLLIPQLLTVVAAVAAALLSQPVLVAFALGALARPYLRRPKRWAR</sequence>
<name>A0A7X1MAS1_9ACTN</name>
<comment type="caution">
    <text evidence="2">The sequence shown here is derived from an EMBL/GenBank/DDBJ whole genome shotgun (WGS) entry which is preliminary data.</text>
</comment>
<reference evidence="2 3" key="1">
    <citation type="submission" date="2020-08" db="EMBL/GenBank/DDBJ databases">
        <title>Streptomyces sp. PSKA01 genome sequencing and assembly.</title>
        <authorList>
            <person name="Mandal S."/>
            <person name="Maiti P.K."/>
            <person name="Das P."/>
        </authorList>
    </citation>
    <scope>NUCLEOTIDE SEQUENCE [LARGE SCALE GENOMIC DNA]</scope>
    <source>
        <strain evidence="2 3">PSKA01</strain>
    </source>
</reference>
<dbReference type="RefSeq" id="WP_186283885.1">
    <property type="nucleotide sequence ID" value="NZ_JACMSF010000021.1"/>
</dbReference>
<keyword evidence="1" id="KW-0812">Transmembrane</keyword>
<evidence type="ECO:0000313" key="3">
    <source>
        <dbReference type="Proteomes" id="UP000584670"/>
    </source>
</evidence>
<dbReference type="EMBL" id="JACMSF010000021">
    <property type="protein sequence ID" value="MBC2904013.1"/>
    <property type="molecule type" value="Genomic_DNA"/>
</dbReference>